<feature type="signal peptide" evidence="1">
    <location>
        <begin position="1"/>
        <end position="19"/>
    </location>
</feature>
<evidence type="ECO:0000313" key="2">
    <source>
        <dbReference type="EMBL" id="RUT77847.1"/>
    </source>
</evidence>
<protein>
    <submittedName>
        <fullName evidence="2">SusD/RagB family nutrient-binding outer membrane lipoprotein</fullName>
    </submittedName>
</protein>
<dbReference type="InterPro" id="IPR011990">
    <property type="entry name" value="TPR-like_helical_dom_sf"/>
</dbReference>
<feature type="chain" id="PRO_5019495807" evidence="1">
    <location>
        <begin position="20"/>
        <end position="483"/>
    </location>
</feature>
<reference evidence="2 3" key="1">
    <citation type="submission" date="2018-11" db="EMBL/GenBank/DDBJ databases">
        <title>Parancylomarina longa gen. nov., sp. nov., isolated from sediments of southern Okinawa.</title>
        <authorList>
            <person name="Fu T."/>
        </authorList>
    </citation>
    <scope>NUCLEOTIDE SEQUENCE [LARGE SCALE GENOMIC DNA]</scope>
    <source>
        <strain evidence="2 3">T3-2 S1-C</strain>
    </source>
</reference>
<proteinExistence type="predicted"/>
<dbReference type="Pfam" id="PF12771">
    <property type="entry name" value="SusD-like_2"/>
    <property type="match status" value="1"/>
</dbReference>
<keyword evidence="2" id="KW-0449">Lipoprotein</keyword>
<dbReference type="EMBL" id="RJJX01000014">
    <property type="protein sequence ID" value="RUT77847.1"/>
    <property type="molecule type" value="Genomic_DNA"/>
</dbReference>
<dbReference type="PROSITE" id="PS51257">
    <property type="entry name" value="PROKAR_LIPOPROTEIN"/>
    <property type="match status" value="1"/>
</dbReference>
<dbReference type="OrthoDB" id="1109828at2"/>
<comment type="caution">
    <text evidence="2">The sequence shown here is derived from an EMBL/GenBank/DDBJ whole genome shotgun (WGS) entry which is preliminary data.</text>
</comment>
<dbReference type="Gene3D" id="1.25.40.390">
    <property type="match status" value="1"/>
</dbReference>
<accession>A0A434ATT0</accession>
<evidence type="ECO:0000256" key="1">
    <source>
        <dbReference type="SAM" id="SignalP"/>
    </source>
</evidence>
<name>A0A434ATT0_9BACT</name>
<dbReference type="AlphaFoldDB" id="A0A434ATT0"/>
<dbReference type="RefSeq" id="WP_127344016.1">
    <property type="nucleotide sequence ID" value="NZ_RJJX01000014.1"/>
</dbReference>
<dbReference type="InterPro" id="IPR041662">
    <property type="entry name" value="SusD-like_2"/>
</dbReference>
<dbReference type="Proteomes" id="UP000282985">
    <property type="component" value="Unassembled WGS sequence"/>
</dbReference>
<sequence>MKKYLYKLSILLLVVSFFGCDLNSQLEELNVDTKNPSEVPGEPLFTNGVREMFDLMNSTNVNENVFRLYAQYWAQTTYPDESQYNQVTRNIGRNMWRTLYRNTLKDISGAKEIISLQETVTPVEEAVKKNKLAVIDITEVYAYSTLVDIFGNVPFTEALDIENPSPKYDDAATIYTAIIAELDAAIASIDPANVGFDNADPIYNGDMAKWLAMANSLKLRLALRLADVDPATSKTMAEQAASGVIADNGGNFGIQYTDASPNTNPLWVDLVASGRKDFIPSSVLTDYMNNVNDPRRPIYFSDPSGVYSGGVYGDANASSGFSQIGDIIKEPDLLGTILSYSETEFLLAEAVERGYAVGGTAEEHYDAAIKASMDEWGVSTADADAYLLEADVAYTTAPGAWKQKIGSQKWLAMYNMGFEGWTAWRLLDFTGILVAPPDMSLSDIPTRFIYPIEEAVLNGAQLDAAATAIGGDLKSTKIFWDKN</sequence>
<keyword evidence="1" id="KW-0732">Signal</keyword>
<gene>
    <name evidence="2" type="ORF">DLK05_10940</name>
</gene>
<evidence type="ECO:0000313" key="3">
    <source>
        <dbReference type="Proteomes" id="UP000282985"/>
    </source>
</evidence>
<keyword evidence="3" id="KW-1185">Reference proteome</keyword>
<dbReference type="SUPFAM" id="SSF48452">
    <property type="entry name" value="TPR-like"/>
    <property type="match status" value="1"/>
</dbReference>
<organism evidence="2 3">
    <name type="scientific">Ancylomarina longa</name>
    <dbReference type="NCBI Taxonomy" id="2487017"/>
    <lineage>
        <taxon>Bacteria</taxon>
        <taxon>Pseudomonadati</taxon>
        <taxon>Bacteroidota</taxon>
        <taxon>Bacteroidia</taxon>
        <taxon>Marinilabiliales</taxon>
        <taxon>Marinifilaceae</taxon>
        <taxon>Ancylomarina</taxon>
    </lineage>
</organism>